<gene>
    <name evidence="8" type="ORF">AAAT05_07440</name>
</gene>
<evidence type="ECO:0000313" key="8">
    <source>
        <dbReference type="EMBL" id="MEQ2638170.1"/>
    </source>
</evidence>
<keyword evidence="5" id="KW-0598">Phosphotransferase system</keyword>
<name>A0ABV1IGY9_9ACTN</name>
<dbReference type="RefSeq" id="WP_349182799.1">
    <property type="nucleotide sequence ID" value="NZ_JBBNGS010000013.1"/>
</dbReference>
<accession>A0ABV1IGY9</accession>
<dbReference type="PANTHER" id="PTHR45008:SF1">
    <property type="entry name" value="PTS SYSTEM GLUCOSE-SPECIFIC EIIA COMPONENT"/>
    <property type="match status" value="1"/>
</dbReference>
<dbReference type="PANTHER" id="PTHR45008">
    <property type="entry name" value="PTS SYSTEM GLUCOSE-SPECIFIC EIIA COMPONENT"/>
    <property type="match status" value="1"/>
</dbReference>
<dbReference type="InterPro" id="IPR011055">
    <property type="entry name" value="Dup_hybrid_motif"/>
</dbReference>
<reference evidence="8 9" key="1">
    <citation type="submission" date="2024-04" db="EMBL/GenBank/DDBJ databases">
        <title>Human intestinal bacterial collection.</title>
        <authorList>
            <person name="Pauvert C."/>
            <person name="Hitch T.C.A."/>
            <person name="Clavel T."/>
        </authorList>
    </citation>
    <scope>NUCLEOTIDE SEQUENCE [LARGE SCALE GENOMIC DNA]</scope>
    <source>
        <strain evidence="8 9">CLA-AA-H197</strain>
    </source>
</reference>
<evidence type="ECO:0000256" key="3">
    <source>
        <dbReference type="ARBA" id="ARBA00022597"/>
    </source>
</evidence>
<evidence type="ECO:0000256" key="5">
    <source>
        <dbReference type="ARBA" id="ARBA00022683"/>
    </source>
</evidence>
<evidence type="ECO:0000259" key="7">
    <source>
        <dbReference type="PROSITE" id="PS51093"/>
    </source>
</evidence>
<sequence length="188" mass="19398">MGLLDKIKSAFSTGSGDGQAPVSATFATRDDVVYAPVSGVLVSLKEVNDEVLSAGLLGDGYGIVPVGNGVLYSPVNGRIGATTVTNHAIGISTADGVEVLIHIGIGTVDMDGKGFTRYVEANDEVKAGQPLISFDRDAIAAAGHEDVVACVVSNPDAFQKIEHVGDSNTLLDGRPLVKLGDPLLVVRR</sequence>
<comment type="caution">
    <text evidence="8">The sequence shown here is derived from an EMBL/GenBank/DDBJ whole genome shotgun (WGS) entry which is preliminary data.</text>
</comment>
<keyword evidence="6" id="KW-0418">Kinase</keyword>
<evidence type="ECO:0000256" key="4">
    <source>
        <dbReference type="ARBA" id="ARBA00022679"/>
    </source>
</evidence>
<dbReference type="Gene3D" id="2.70.70.10">
    <property type="entry name" value="Glucose Permease (Domain IIA)"/>
    <property type="match status" value="1"/>
</dbReference>
<dbReference type="SUPFAM" id="SSF51261">
    <property type="entry name" value="Duplicated hybrid motif"/>
    <property type="match status" value="1"/>
</dbReference>
<keyword evidence="3 8" id="KW-0762">Sugar transport</keyword>
<keyword evidence="4" id="KW-0808">Transferase</keyword>
<comment type="subcellular location">
    <subcellularLocation>
        <location evidence="1">Cytoplasm</location>
    </subcellularLocation>
</comment>
<evidence type="ECO:0000256" key="1">
    <source>
        <dbReference type="ARBA" id="ARBA00004496"/>
    </source>
</evidence>
<evidence type="ECO:0000256" key="6">
    <source>
        <dbReference type="ARBA" id="ARBA00022777"/>
    </source>
</evidence>
<keyword evidence="9" id="KW-1185">Reference proteome</keyword>
<evidence type="ECO:0000256" key="2">
    <source>
        <dbReference type="ARBA" id="ARBA00022448"/>
    </source>
</evidence>
<dbReference type="PROSITE" id="PS51093">
    <property type="entry name" value="PTS_EIIA_TYPE_1"/>
    <property type="match status" value="1"/>
</dbReference>
<evidence type="ECO:0000313" key="9">
    <source>
        <dbReference type="Proteomes" id="UP001478817"/>
    </source>
</evidence>
<dbReference type="NCBIfam" id="TIGR00830">
    <property type="entry name" value="PTBA"/>
    <property type="match status" value="1"/>
</dbReference>
<proteinExistence type="predicted"/>
<keyword evidence="2" id="KW-0813">Transport</keyword>
<dbReference type="InterPro" id="IPR050890">
    <property type="entry name" value="PTS_EIIA_component"/>
</dbReference>
<dbReference type="Proteomes" id="UP001478817">
    <property type="component" value="Unassembled WGS sequence"/>
</dbReference>
<protein>
    <submittedName>
        <fullName evidence="8">PTS glucose transporter subunit IIA</fullName>
    </submittedName>
</protein>
<organism evidence="8 9">
    <name type="scientific">Paratractidigestivibacter faecalis</name>
    <dbReference type="NCBI Taxonomy" id="2292441"/>
    <lineage>
        <taxon>Bacteria</taxon>
        <taxon>Bacillati</taxon>
        <taxon>Actinomycetota</taxon>
        <taxon>Coriobacteriia</taxon>
        <taxon>Coriobacteriales</taxon>
        <taxon>Atopobiaceae</taxon>
        <taxon>Paratractidigestivibacter</taxon>
    </lineage>
</organism>
<dbReference type="InterPro" id="IPR001127">
    <property type="entry name" value="PTS_EIIA_1_perm"/>
</dbReference>
<dbReference type="EMBL" id="JBBNGS010000013">
    <property type="protein sequence ID" value="MEQ2638170.1"/>
    <property type="molecule type" value="Genomic_DNA"/>
</dbReference>
<dbReference type="Pfam" id="PF00358">
    <property type="entry name" value="PTS_EIIA_1"/>
    <property type="match status" value="1"/>
</dbReference>
<feature type="domain" description="PTS EIIA type-1" evidence="7">
    <location>
        <begin position="49"/>
        <end position="154"/>
    </location>
</feature>
<dbReference type="PROSITE" id="PS00371">
    <property type="entry name" value="PTS_EIIA_TYPE_1_HIS"/>
    <property type="match status" value="1"/>
</dbReference>